<evidence type="ECO:0000313" key="4">
    <source>
        <dbReference type="Proteomes" id="UP000250572"/>
    </source>
</evidence>
<dbReference type="EMBL" id="NHOQ01001318">
    <property type="protein sequence ID" value="PWA25173.1"/>
    <property type="molecule type" value="Genomic_DNA"/>
</dbReference>
<feature type="region of interest" description="Disordered" evidence="1">
    <location>
        <begin position="304"/>
        <end position="323"/>
    </location>
</feature>
<dbReference type="Proteomes" id="UP000250572">
    <property type="component" value="Unassembled WGS sequence"/>
</dbReference>
<name>A0A315VQ04_GAMAF</name>
<dbReference type="InterPro" id="IPR052627">
    <property type="entry name" value="VWA_domain-containing"/>
</dbReference>
<dbReference type="Pfam" id="PF13768">
    <property type="entry name" value="VWA_3"/>
    <property type="match status" value="1"/>
</dbReference>
<evidence type="ECO:0000256" key="1">
    <source>
        <dbReference type="SAM" id="MobiDB-lite"/>
    </source>
</evidence>
<evidence type="ECO:0000313" key="3">
    <source>
        <dbReference type="EMBL" id="PWA25173.1"/>
    </source>
</evidence>
<dbReference type="PROSITE" id="PS50234">
    <property type="entry name" value="VWFA"/>
    <property type="match status" value="1"/>
</dbReference>
<feature type="compositionally biased region" description="Basic and acidic residues" evidence="1">
    <location>
        <begin position="957"/>
        <end position="967"/>
    </location>
</feature>
<reference evidence="3 4" key="1">
    <citation type="journal article" date="2018" name="G3 (Bethesda)">
        <title>A High-Quality Reference Genome for the Invasive Mosquitofish Gambusia affinis Using a Chicago Library.</title>
        <authorList>
            <person name="Hoffberg S.L."/>
            <person name="Troendle N.J."/>
            <person name="Glenn T.C."/>
            <person name="Mahmud O."/>
            <person name="Louha S."/>
            <person name="Chalopin D."/>
            <person name="Bennetzen J.L."/>
            <person name="Mauricio R."/>
        </authorList>
    </citation>
    <scope>NUCLEOTIDE SEQUENCE [LARGE SCALE GENOMIC DNA]</scope>
    <source>
        <strain evidence="3">NE01/NJP1002.9</strain>
        <tissue evidence="3">Muscle</tissue>
    </source>
</reference>
<dbReference type="Gene3D" id="3.40.50.410">
    <property type="entry name" value="von Willebrand factor, type A domain"/>
    <property type="match status" value="1"/>
</dbReference>
<feature type="compositionally biased region" description="Polar residues" evidence="1">
    <location>
        <begin position="1527"/>
        <end position="1540"/>
    </location>
</feature>
<dbReference type="InterPro" id="IPR013694">
    <property type="entry name" value="VIT"/>
</dbReference>
<evidence type="ECO:0000259" key="2">
    <source>
        <dbReference type="PROSITE" id="PS50234"/>
    </source>
</evidence>
<feature type="region of interest" description="Disordered" evidence="1">
    <location>
        <begin position="1517"/>
        <end position="1546"/>
    </location>
</feature>
<feature type="region of interest" description="Disordered" evidence="1">
    <location>
        <begin position="1367"/>
        <end position="1409"/>
    </location>
</feature>
<dbReference type="InterPro" id="IPR036465">
    <property type="entry name" value="vWFA_dom_sf"/>
</dbReference>
<feature type="domain" description="VWFA" evidence="2">
    <location>
        <begin position="494"/>
        <end position="669"/>
    </location>
</feature>
<feature type="region of interest" description="Disordered" evidence="1">
    <location>
        <begin position="833"/>
        <end position="935"/>
    </location>
</feature>
<accession>A0A315VQ04</accession>
<dbReference type="STRING" id="33528.ENSGAFP00000013587"/>
<dbReference type="SUPFAM" id="SSF53300">
    <property type="entry name" value="vWA-like"/>
    <property type="match status" value="1"/>
</dbReference>
<dbReference type="PANTHER" id="PTHR46299:SF2">
    <property type="entry name" value="VON WILLEBRAND FACTOR A DOMAIN-CONTAINING PROTEIN 5B2"/>
    <property type="match status" value="1"/>
</dbReference>
<organism evidence="3 4">
    <name type="scientific">Gambusia affinis</name>
    <name type="common">Western mosquitofish</name>
    <name type="synonym">Heterandria affinis</name>
    <dbReference type="NCBI Taxonomy" id="33528"/>
    <lineage>
        <taxon>Eukaryota</taxon>
        <taxon>Metazoa</taxon>
        <taxon>Chordata</taxon>
        <taxon>Craniata</taxon>
        <taxon>Vertebrata</taxon>
        <taxon>Euteleostomi</taxon>
        <taxon>Actinopterygii</taxon>
        <taxon>Neopterygii</taxon>
        <taxon>Teleostei</taxon>
        <taxon>Neoteleostei</taxon>
        <taxon>Acanthomorphata</taxon>
        <taxon>Ovalentaria</taxon>
        <taxon>Atherinomorphae</taxon>
        <taxon>Cyprinodontiformes</taxon>
        <taxon>Poeciliidae</taxon>
        <taxon>Poeciliinae</taxon>
        <taxon>Gambusia</taxon>
    </lineage>
</organism>
<comment type="caution">
    <text evidence="3">The sequence shown here is derived from an EMBL/GenBank/DDBJ whole genome shotgun (WGS) entry which is preliminary data.</text>
</comment>
<dbReference type="SMART" id="SM00327">
    <property type="entry name" value="VWA"/>
    <property type="match status" value="1"/>
</dbReference>
<dbReference type="PANTHER" id="PTHR46299">
    <property type="entry name" value="VON WILLEBRAND FACTOR A DOMAIN-CONTAINING PROTEIN 5B2-RELATED"/>
    <property type="match status" value="1"/>
</dbReference>
<gene>
    <name evidence="3" type="ORF">CCH79_00005240</name>
</gene>
<feature type="region of interest" description="Disordered" evidence="1">
    <location>
        <begin position="952"/>
        <end position="976"/>
    </location>
</feature>
<protein>
    <recommendedName>
        <fullName evidence="2">VWFA domain-containing protein</fullName>
    </recommendedName>
</protein>
<keyword evidence="4" id="KW-1185">Reference proteome</keyword>
<dbReference type="InterPro" id="IPR002035">
    <property type="entry name" value="VWF_A"/>
</dbReference>
<dbReference type="Pfam" id="PF13757">
    <property type="entry name" value="VIT_2"/>
    <property type="match status" value="1"/>
</dbReference>
<proteinExistence type="predicted"/>
<sequence length="1619" mass="178570">MANAQADEFIKTMTANRAQLAKADHHKEVWFYERRQREGDAETQIRKEGERGVERASQRIGWVEGNRALFELISRARSGTLSVRGRGKCLPFVSLKEGIVPGVPLRIPTSKQAPGHHLAAANMVGLRNRSTWEPLLLKASCIKSCANGCSMGITAQLTYANADTESVEGVFVYPLEEKEVVVGFEAMIAGRLVGVQIQSRGKLKDCCLECCPGSGLDGHYGSGQEWRCCCGISGLDMQCTNGHLILDEDLERTTFIVGCGVIDPMDIVSVIISTTLELPTLENGAIRIVYPTLLTPVVTGQLTASKSENGGKSEETGATSCFGATSGKQDRAVDSEQQCSHGLFSSPAVNLAPYELNFQLLVRGACLLAGLESPTHALRADADPSAQSASATYITLAQEHPYDRHIEIILHLSEPHSPLVILEKGRLSFSQYEQQICSRRDYIRYTRKDSDPERRLEYIRRRYHKDILCSPVLMLNFCPDLLSEPLELHKATRELLFLIDRSGSMSGTNIQRVKEAMAVALKSLPTGTMLNIAGFGTTIKPLFTSSKLCTDVTLMQAYEYIQRMRADMRGTNLQGALSWLYQQPMQRSYPRQVFIITDGSINNVAKVLELVRRNTCAGRCFGLGLGPRACRRLLQGIAKLTGGTTEFFDDEERLQPKLIKSLKKAFEPVLTDVRIDWYLPENMEALLSPNEIPPLYPGDRLVGYCTLYDMTNFKAKKTECQERDCRGVHRDSVGSVFTHSNDELSPPPSSELMPVVMHSDRTELEEALREISREISSEFSCARDTDLGLSPGVELDWSSDIRQRIQQSSYIQEQYVLTHCSLSSERSLQKQSHVHIHASSSDSAGGGFLSDTHSSGPVLETGSLPQGLERMAPPEPSSLSRWADPAWQQNLSAETPDNVAKNNVHLGGNEESRRRQKALARSTMAARSFSSPQGELEMHRLRRALERVSFDQTLGGRLDESEGETRPSSRGTVSHRSLTDSNGLLFPASPLDWDSLTDPEYLFTAAQPEDPPPGQCCSLIHGLLSGKPVSWEVTVDTGHLWPPEDQDTTGVNECRIGGDDVGKPWEEIIHHLTARSVIRDFEKLGEKENETGHGSGKRYRMKAIQTSKHCNIICMYTAFTITNGSTSKGLAESTDVRNTGIHMGTRQSSQPGGRRQRVYSAGLGRRRISGESEEAEDTWNFTDAGGFCSMATVTTGMSCNRSQRSIESKSMESFFSTRFQLGRLRSSISSGKQVPLKSHCLSAETDKQPESETPDYQPLVHLQLASGAFLLTAMYSECVQIPLDRLKRASPYSLHRSSLSPAFRCTSPSAPSLSTSAKPPGAPTIHHVTFSPSSCSLAKPGAPPFHHTPVDNPLILESRLLRKHLSDRDPVISPPDLPSSEEGSMELHIGPSHSHSLGQADSGRGSETDIYEGTSAELADLQGSSQLAQEDLEGSTWATAVALAWLEHRCAGYFMEWELVAAKADFWLRCQKLPERVDLAGLRGAARQLFLLLRHWDENIKLNMLCYNPNNMPCADDREEDGGGYSASDQTSCPGWSQPQTEEDDEVTDVEGCRAAVGRGIAAESKEQQSEEVSCQQDQVEVAVQEEPLWQEAPVHRPFEHELTAQIKGAAQIANRIVQ</sequence>